<proteinExistence type="predicted"/>
<sequence length="659" mass="75274">MQSTSEWNRRGLVLFLMLLVSIACSVAGLEPAFAEEKSTAETIPFKIEPPFAWNRTDKYVPPDFQAFFPDDKQAGAQLDQMIDGKLKVNSIAERLALIRRGLRNCSRHRTTLLGQVGNQYIWNRKEQDPRAIELMYHASASDDGGVAHYALYHGPTVVSDRSANLVRMLMEQYPGLDGQMQQRIAWGMRTYGDKEQTQKLLAGLLDDYRQLNDLTVGATLETWQAVFETDPPDLERFDDLGLWIVAFHRADVSATHPRAAEILREMVLKILRSHEDALLEYVSRVDAGHETAVVLVKGLKLRKRLVDTLSKYSHVEIDFNELFTARILQTRRLNELARFLPEGSPQSHLPTYTRPPAEAKYAYQAAEFVAPDYKSYFADDAEAGRQLDDAYANRLQLKMTDEELLDLFRRGQRHSTHSPNIMFGWIFGALGWPRDPRLTEIFYQGLDPTGPPAVRKAALYYGFGLGTKKTKNVLQALYGVYMAPPFDDTTNRNMRSRILWGVRDHEDDKYYLSTLFAQALRKHDELSDPMLQMVDMAYQQLTGSEPPNAEEYASRGVYLVICSGRPARTLEEAEQLVSRRLGKNEHVIHTQGLDEKGQKNVIVIVRGRAGLDWLIENLKTEPHLPIYFADLLTPELIERGKYFKGFEKYLPAKQEPREE</sequence>
<reference evidence="1 2" key="1">
    <citation type="submission" date="2019-02" db="EMBL/GenBank/DDBJ databases">
        <title>Deep-cultivation of Planctomycetes and their phenomic and genomic characterization uncovers novel biology.</title>
        <authorList>
            <person name="Wiegand S."/>
            <person name="Jogler M."/>
            <person name="Boedeker C."/>
            <person name="Pinto D."/>
            <person name="Vollmers J."/>
            <person name="Rivas-Marin E."/>
            <person name="Kohn T."/>
            <person name="Peeters S.H."/>
            <person name="Heuer A."/>
            <person name="Rast P."/>
            <person name="Oberbeckmann S."/>
            <person name="Bunk B."/>
            <person name="Jeske O."/>
            <person name="Meyerdierks A."/>
            <person name="Storesund J.E."/>
            <person name="Kallscheuer N."/>
            <person name="Luecker S."/>
            <person name="Lage O.M."/>
            <person name="Pohl T."/>
            <person name="Merkel B.J."/>
            <person name="Hornburger P."/>
            <person name="Mueller R.-W."/>
            <person name="Bruemmer F."/>
            <person name="Labrenz M."/>
            <person name="Spormann A.M."/>
            <person name="Op den Camp H."/>
            <person name="Overmann J."/>
            <person name="Amann R."/>
            <person name="Jetten M.S.M."/>
            <person name="Mascher T."/>
            <person name="Medema M.H."/>
            <person name="Devos D.P."/>
            <person name="Kaster A.-K."/>
            <person name="Ovreas L."/>
            <person name="Rohde M."/>
            <person name="Galperin M.Y."/>
            <person name="Jogler C."/>
        </authorList>
    </citation>
    <scope>NUCLEOTIDE SEQUENCE [LARGE SCALE GENOMIC DNA]</scope>
    <source>
        <strain evidence="1 2">Pan153</strain>
    </source>
</reference>
<dbReference type="RefSeq" id="WP_145455950.1">
    <property type="nucleotide sequence ID" value="NZ_CP036317.1"/>
</dbReference>
<gene>
    <name evidence="1" type="ORF">Pan153_25050</name>
</gene>
<protein>
    <submittedName>
        <fullName evidence="1">Uncharacterized protein</fullName>
    </submittedName>
</protein>
<dbReference type="Proteomes" id="UP000320839">
    <property type="component" value="Chromosome"/>
</dbReference>
<name>A0A518FNC4_9PLAN</name>
<accession>A0A518FNC4</accession>
<evidence type="ECO:0000313" key="2">
    <source>
        <dbReference type="Proteomes" id="UP000320839"/>
    </source>
</evidence>
<dbReference type="OrthoDB" id="274983at2"/>
<evidence type="ECO:0000313" key="1">
    <source>
        <dbReference type="EMBL" id="QDV17849.1"/>
    </source>
</evidence>
<dbReference type="AlphaFoldDB" id="A0A518FNC4"/>
<dbReference type="EMBL" id="CP036317">
    <property type="protein sequence ID" value="QDV17849.1"/>
    <property type="molecule type" value="Genomic_DNA"/>
</dbReference>
<organism evidence="1 2">
    <name type="scientific">Gimesia panareensis</name>
    <dbReference type="NCBI Taxonomy" id="2527978"/>
    <lineage>
        <taxon>Bacteria</taxon>
        <taxon>Pseudomonadati</taxon>
        <taxon>Planctomycetota</taxon>
        <taxon>Planctomycetia</taxon>
        <taxon>Planctomycetales</taxon>
        <taxon>Planctomycetaceae</taxon>
        <taxon>Gimesia</taxon>
    </lineage>
</organism>